<dbReference type="InterPro" id="IPR027417">
    <property type="entry name" value="P-loop_NTPase"/>
</dbReference>
<dbReference type="Gene3D" id="3.40.50.300">
    <property type="entry name" value="P-loop containing nucleotide triphosphate hydrolases"/>
    <property type="match status" value="1"/>
</dbReference>
<dbReference type="Pfam" id="PF07931">
    <property type="entry name" value="CPT"/>
    <property type="match status" value="1"/>
</dbReference>
<name>A0ABW4YB15_9GAMM</name>
<evidence type="ECO:0000313" key="3">
    <source>
        <dbReference type="Proteomes" id="UP001597337"/>
    </source>
</evidence>
<dbReference type="EMBL" id="JBHUHX010000021">
    <property type="protein sequence ID" value="MFD2112208.1"/>
    <property type="molecule type" value="Genomic_DNA"/>
</dbReference>
<keyword evidence="3" id="KW-1185">Reference proteome</keyword>
<feature type="region of interest" description="Disordered" evidence="1">
    <location>
        <begin position="194"/>
        <end position="214"/>
    </location>
</feature>
<organism evidence="2 3">
    <name type="scientific">Thiorhodococcus fuscus</name>
    <dbReference type="NCBI Taxonomy" id="527200"/>
    <lineage>
        <taxon>Bacteria</taxon>
        <taxon>Pseudomonadati</taxon>
        <taxon>Pseudomonadota</taxon>
        <taxon>Gammaproteobacteria</taxon>
        <taxon>Chromatiales</taxon>
        <taxon>Chromatiaceae</taxon>
        <taxon>Thiorhodococcus</taxon>
    </lineage>
</organism>
<evidence type="ECO:0000313" key="2">
    <source>
        <dbReference type="EMBL" id="MFD2112208.1"/>
    </source>
</evidence>
<comment type="caution">
    <text evidence="2">The sequence shown here is derived from an EMBL/GenBank/DDBJ whole genome shotgun (WGS) entry which is preliminary data.</text>
</comment>
<dbReference type="PIRSF" id="PIRSF007531">
    <property type="entry name" value="CPT"/>
    <property type="match status" value="1"/>
</dbReference>
<proteinExistence type="predicted"/>
<evidence type="ECO:0000256" key="1">
    <source>
        <dbReference type="SAM" id="MobiDB-lite"/>
    </source>
</evidence>
<dbReference type="SUPFAM" id="SSF52540">
    <property type="entry name" value="P-loop containing nucleoside triphosphate hydrolases"/>
    <property type="match status" value="1"/>
</dbReference>
<reference evidence="3" key="1">
    <citation type="journal article" date="2019" name="Int. J. Syst. Evol. Microbiol.">
        <title>The Global Catalogue of Microorganisms (GCM) 10K type strain sequencing project: providing services to taxonomists for standard genome sequencing and annotation.</title>
        <authorList>
            <consortium name="The Broad Institute Genomics Platform"/>
            <consortium name="The Broad Institute Genome Sequencing Center for Infectious Disease"/>
            <person name="Wu L."/>
            <person name="Ma J."/>
        </authorList>
    </citation>
    <scope>NUCLEOTIDE SEQUENCE [LARGE SCALE GENOMIC DNA]</scope>
    <source>
        <strain evidence="3">KACC 12597</strain>
    </source>
</reference>
<gene>
    <name evidence="2" type="ORF">ACFSJC_10195</name>
</gene>
<sequence>MDASRPRVILLNGVSSAGKSSIARALQETLDGLYFFVEFDGFLGMAPARYKSDAVLWSAHQARIMTAYGTALLAYLDCGLNLILDNVLPCGSHLLSRLTCILSPYEVYFVAVHCPLVELESRELRRGDRPVGQARLQFMSYGVHEHGHYDLQLDTSRFGPVEAAAHIKQRVESGPAPEAFAALRAEDAWIEGRRMAADGDDQRDSRISGRSMRA</sequence>
<dbReference type="Proteomes" id="UP001597337">
    <property type="component" value="Unassembled WGS sequence"/>
</dbReference>
<dbReference type="RefSeq" id="WP_386026303.1">
    <property type="nucleotide sequence ID" value="NZ_JBHUHX010000021.1"/>
</dbReference>
<accession>A0ABW4YB15</accession>
<dbReference type="InterPro" id="IPR012853">
    <property type="entry name" value="CPT"/>
</dbReference>
<feature type="compositionally biased region" description="Basic and acidic residues" evidence="1">
    <location>
        <begin position="194"/>
        <end position="207"/>
    </location>
</feature>
<protein>
    <submittedName>
        <fullName evidence="2">Chloramphenicol phosphotransferase CPT family protein</fullName>
    </submittedName>
</protein>